<name>A0A8J4H4E8_9BACL</name>
<dbReference type="RefSeq" id="WP_244865246.1">
    <property type="nucleotide sequence ID" value="NZ_BOVK01000060.1"/>
</dbReference>
<proteinExistence type="predicted"/>
<organism evidence="1 2">
    <name type="scientific">Xylanibacillus composti</name>
    <dbReference type="NCBI Taxonomy" id="1572762"/>
    <lineage>
        <taxon>Bacteria</taxon>
        <taxon>Bacillati</taxon>
        <taxon>Bacillota</taxon>
        <taxon>Bacilli</taxon>
        <taxon>Bacillales</taxon>
        <taxon>Paenibacillaceae</taxon>
        <taxon>Xylanibacillus</taxon>
    </lineage>
</organism>
<reference evidence="1" key="1">
    <citation type="submission" date="2021-04" db="EMBL/GenBank/DDBJ databases">
        <title>Draft genome sequence of Xylanibacillus composti strain K13.</title>
        <authorList>
            <person name="Uke A."/>
            <person name="Chhe C."/>
            <person name="Baramee S."/>
            <person name="Kosugi A."/>
        </authorList>
    </citation>
    <scope>NUCLEOTIDE SEQUENCE</scope>
    <source>
        <strain evidence="1">K13</strain>
    </source>
</reference>
<dbReference type="AlphaFoldDB" id="A0A8J4H4E8"/>
<accession>A0A8J4H4E8</accession>
<sequence length="137" mass="15095">MHNAQATDLYPRNGARVVQFEPGEANAYIQQTFAVTPGKHYLIRSQLAKVGKGIGAPVNILLYWYDAAGQLLDTGLYGSMFPTDFPDAASNQWFSYRAITTQVPRHATHAQLLINKLGYKGSVPLLVADCSCTEYEV</sequence>
<keyword evidence="2" id="KW-1185">Reference proteome</keyword>
<dbReference type="Proteomes" id="UP000677918">
    <property type="component" value="Unassembled WGS sequence"/>
</dbReference>
<evidence type="ECO:0000313" key="1">
    <source>
        <dbReference type="EMBL" id="GIQ70817.1"/>
    </source>
</evidence>
<gene>
    <name evidence="1" type="ORF">XYCOK13_36410</name>
</gene>
<protein>
    <submittedName>
        <fullName evidence="1">Uncharacterized protein</fullName>
    </submittedName>
</protein>
<dbReference type="Gene3D" id="2.60.120.260">
    <property type="entry name" value="Galactose-binding domain-like"/>
    <property type="match status" value="1"/>
</dbReference>
<dbReference type="EMBL" id="BOVK01000060">
    <property type="protein sequence ID" value="GIQ70817.1"/>
    <property type="molecule type" value="Genomic_DNA"/>
</dbReference>
<dbReference type="NCBIfam" id="NF033675">
    <property type="entry name" value="NTTRR-F1"/>
    <property type="match status" value="1"/>
</dbReference>
<comment type="caution">
    <text evidence="1">The sequence shown here is derived from an EMBL/GenBank/DDBJ whole genome shotgun (WGS) entry which is preliminary data.</text>
</comment>
<evidence type="ECO:0000313" key="2">
    <source>
        <dbReference type="Proteomes" id="UP000677918"/>
    </source>
</evidence>